<dbReference type="AlphaFoldDB" id="A0A2N3LWK6"/>
<dbReference type="EMBL" id="PJNW01000009">
    <property type="protein sequence ID" value="PKR89020.1"/>
    <property type="molecule type" value="Genomic_DNA"/>
</dbReference>
<dbReference type="SUPFAM" id="SSF46894">
    <property type="entry name" value="C-terminal effector domain of the bipartite response regulators"/>
    <property type="match status" value="1"/>
</dbReference>
<evidence type="ECO:0000313" key="2">
    <source>
        <dbReference type="Proteomes" id="UP000233491"/>
    </source>
</evidence>
<accession>A0A2N3LWK6</accession>
<keyword evidence="2" id="KW-1185">Reference proteome</keyword>
<organism evidence="1 2">
    <name type="scientific">Pleomorphomonas diazotrophica</name>
    <dbReference type="NCBI Taxonomy" id="1166257"/>
    <lineage>
        <taxon>Bacteria</taxon>
        <taxon>Pseudomonadati</taxon>
        <taxon>Pseudomonadota</taxon>
        <taxon>Alphaproteobacteria</taxon>
        <taxon>Hyphomicrobiales</taxon>
        <taxon>Pleomorphomonadaceae</taxon>
        <taxon>Pleomorphomonas</taxon>
    </lineage>
</organism>
<sequence length="291" mass="32567">MDFLPDGACVVTERDFPVKKIENTEYYSDFVRHVPNFDAATGITLDIDPSATFRIPLHYSRAYAERYDPWAEWILSRLRGVLRRTANGLLIREEQNDLQLAHAALTNRANDLALVVNSEMKIIDANGAAIKALVRSDVLWERQGKLTFRDRRLVEAVPAAVRSIAASASSEVTSVGAHLESGHWIVHFSLVAGSRSNALRFSRPLVLLQARNLSAMQPLQPLTDFARMFMLTPAEELFCRHLMAGISLKDIAIATGVTFETARFRLRAIFQKAGVHRQGELVSLLYRSVGH</sequence>
<evidence type="ECO:0000313" key="1">
    <source>
        <dbReference type="EMBL" id="PKR89020.1"/>
    </source>
</evidence>
<proteinExistence type="predicted"/>
<evidence type="ECO:0008006" key="3">
    <source>
        <dbReference type="Google" id="ProtNLM"/>
    </source>
</evidence>
<reference evidence="1 2" key="1">
    <citation type="submission" date="2017-12" db="EMBL/GenBank/DDBJ databases">
        <title>Anaerobic carbon monoxide metabolism by Pleomorphomonas carboxyditropha sp. nov., a new mesophilic hydrogenogenic carboxidotroph.</title>
        <authorList>
            <person name="Esquivel-Elizondo S."/>
            <person name="Krajmalnik-Brown R."/>
        </authorList>
    </citation>
    <scope>NUCLEOTIDE SEQUENCE [LARGE SCALE GENOMIC DNA]</scope>
    <source>
        <strain evidence="1 2">R5-392</strain>
    </source>
</reference>
<dbReference type="InterPro" id="IPR036388">
    <property type="entry name" value="WH-like_DNA-bd_sf"/>
</dbReference>
<dbReference type="GO" id="GO:0003677">
    <property type="term" value="F:DNA binding"/>
    <property type="evidence" value="ECO:0007669"/>
    <property type="project" value="InterPro"/>
</dbReference>
<gene>
    <name evidence="1" type="ORF">CXZ10_13005</name>
</gene>
<protein>
    <recommendedName>
        <fullName evidence="3">HTH luxR-type domain-containing protein</fullName>
    </recommendedName>
</protein>
<comment type="caution">
    <text evidence="1">The sequence shown here is derived from an EMBL/GenBank/DDBJ whole genome shotgun (WGS) entry which is preliminary data.</text>
</comment>
<name>A0A2N3LWK6_9HYPH</name>
<dbReference type="InterPro" id="IPR016032">
    <property type="entry name" value="Sig_transdc_resp-reg_C-effctor"/>
</dbReference>
<dbReference type="GO" id="GO:0006355">
    <property type="term" value="P:regulation of DNA-templated transcription"/>
    <property type="evidence" value="ECO:0007669"/>
    <property type="project" value="InterPro"/>
</dbReference>
<dbReference type="Proteomes" id="UP000233491">
    <property type="component" value="Unassembled WGS sequence"/>
</dbReference>
<dbReference type="Gene3D" id="1.10.10.10">
    <property type="entry name" value="Winged helix-like DNA-binding domain superfamily/Winged helix DNA-binding domain"/>
    <property type="match status" value="1"/>
</dbReference>